<evidence type="ECO:0000313" key="7">
    <source>
        <dbReference type="Proteomes" id="UP001634393"/>
    </source>
</evidence>
<keyword evidence="7" id="KW-1185">Reference proteome</keyword>
<name>A0ABD3RQA8_9LAMI</name>
<accession>A0ABD3RQA8</accession>
<feature type="domain" description="NAC" evidence="5">
    <location>
        <begin position="14"/>
        <end position="176"/>
    </location>
</feature>
<proteinExistence type="predicted"/>
<dbReference type="Gene3D" id="2.170.150.80">
    <property type="entry name" value="NAC domain"/>
    <property type="match status" value="1"/>
</dbReference>
<dbReference type="EMBL" id="JBJXBP010000008">
    <property type="protein sequence ID" value="KAL3815125.1"/>
    <property type="molecule type" value="Genomic_DNA"/>
</dbReference>
<evidence type="ECO:0000313" key="6">
    <source>
        <dbReference type="EMBL" id="KAL3815125.1"/>
    </source>
</evidence>
<comment type="caution">
    <text evidence="6">The sequence shown here is derived from an EMBL/GenBank/DDBJ whole genome shotgun (WGS) entry which is preliminary data.</text>
</comment>
<keyword evidence="4" id="KW-0539">Nucleus</keyword>
<dbReference type="PANTHER" id="PTHR31719:SF179">
    <property type="entry name" value="OS08G0148400 PROTEIN"/>
    <property type="match status" value="1"/>
</dbReference>
<dbReference type="GO" id="GO:0003677">
    <property type="term" value="F:DNA binding"/>
    <property type="evidence" value="ECO:0007669"/>
    <property type="project" value="UniProtKB-KW"/>
</dbReference>
<evidence type="ECO:0000256" key="4">
    <source>
        <dbReference type="ARBA" id="ARBA00023242"/>
    </source>
</evidence>
<evidence type="ECO:0000256" key="3">
    <source>
        <dbReference type="ARBA" id="ARBA00023163"/>
    </source>
</evidence>
<keyword evidence="2" id="KW-0238">DNA-binding</keyword>
<protein>
    <recommendedName>
        <fullName evidence="5">NAC domain-containing protein</fullName>
    </recommendedName>
</protein>
<dbReference type="Proteomes" id="UP001634393">
    <property type="component" value="Unassembled WGS sequence"/>
</dbReference>
<gene>
    <name evidence="6" type="ORF">ACJIZ3_016393</name>
</gene>
<dbReference type="Pfam" id="PF02365">
    <property type="entry name" value="NAM"/>
    <property type="match status" value="1"/>
</dbReference>
<evidence type="ECO:0000256" key="2">
    <source>
        <dbReference type="ARBA" id="ARBA00023125"/>
    </source>
</evidence>
<evidence type="ECO:0000259" key="5">
    <source>
        <dbReference type="PROSITE" id="PS51005"/>
    </source>
</evidence>
<evidence type="ECO:0000256" key="1">
    <source>
        <dbReference type="ARBA" id="ARBA00023015"/>
    </source>
</evidence>
<keyword evidence="1" id="KW-0805">Transcription regulation</keyword>
<dbReference type="InterPro" id="IPR036093">
    <property type="entry name" value="NAC_dom_sf"/>
</dbReference>
<sequence>MQMSSVKRFISKFFHRGYRFEPKDNELIVYYLKKKISNEPIPYCMNIHEVNVYQYNPEQLAIRFLLQSFDLTFSGEKEWYFFTPRDRKYRNGTRPNRAADNGFWKATGADKPILHNGEVVGKKKTLVFYNGKPPNGKKTNWIMHEFKVDDPIPNLERRSTPDMRLDDWVLCRIHKNTNKSNGQETYDGHQEPNLMDANSNFINSGFLKETSSDCEDIWQRLVFDDDDVNKYHQDFFFTDNHQNPTNSTHLTEDASH</sequence>
<dbReference type="PANTHER" id="PTHR31719">
    <property type="entry name" value="NAC TRANSCRIPTION FACTOR 56"/>
    <property type="match status" value="1"/>
</dbReference>
<dbReference type="PROSITE" id="PS51005">
    <property type="entry name" value="NAC"/>
    <property type="match status" value="1"/>
</dbReference>
<keyword evidence="3" id="KW-0804">Transcription</keyword>
<dbReference type="SUPFAM" id="SSF101941">
    <property type="entry name" value="NAC domain"/>
    <property type="match status" value="1"/>
</dbReference>
<organism evidence="6 7">
    <name type="scientific">Penstemon smallii</name>
    <dbReference type="NCBI Taxonomy" id="265156"/>
    <lineage>
        <taxon>Eukaryota</taxon>
        <taxon>Viridiplantae</taxon>
        <taxon>Streptophyta</taxon>
        <taxon>Embryophyta</taxon>
        <taxon>Tracheophyta</taxon>
        <taxon>Spermatophyta</taxon>
        <taxon>Magnoliopsida</taxon>
        <taxon>eudicotyledons</taxon>
        <taxon>Gunneridae</taxon>
        <taxon>Pentapetalae</taxon>
        <taxon>asterids</taxon>
        <taxon>lamiids</taxon>
        <taxon>Lamiales</taxon>
        <taxon>Plantaginaceae</taxon>
        <taxon>Cheloneae</taxon>
        <taxon>Penstemon</taxon>
    </lineage>
</organism>
<dbReference type="AlphaFoldDB" id="A0ABD3RQA8"/>
<reference evidence="6 7" key="1">
    <citation type="submission" date="2024-12" db="EMBL/GenBank/DDBJ databases">
        <title>The unique morphological basis and parallel evolutionary history of personate flowers in Penstemon.</title>
        <authorList>
            <person name="Depatie T.H."/>
            <person name="Wessinger C.A."/>
        </authorList>
    </citation>
    <scope>NUCLEOTIDE SEQUENCE [LARGE SCALE GENOMIC DNA]</scope>
    <source>
        <strain evidence="6">WTNN_2</strain>
        <tissue evidence="6">Leaf</tissue>
    </source>
</reference>
<dbReference type="InterPro" id="IPR003441">
    <property type="entry name" value="NAC-dom"/>
</dbReference>